<reference evidence="1" key="1">
    <citation type="submission" date="2017-06" db="EMBL/GenBank/DDBJ databases">
        <title>Complete sequence of pN1863-HI2.</title>
        <authorList>
            <person name="Jiang X."/>
            <person name="Feng J."/>
            <person name="Zeng L."/>
            <person name="Zhang D."/>
            <person name="Zhan Z."/>
            <person name="Zhao Y."/>
            <person name="Luo W."/>
            <person name="Zhou D."/>
        </authorList>
    </citation>
    <scope>NUCLEOTIDE SEQUENCE</scope>
    <source>
        <strain evidence="1">N1863</strain>
        <plasmid evidence="1">pN1863-HI2</plasmid>
    </source>
</reference>
<evidence type="ECO:0000313" key="1">
    <source>
        <dbReference type="EMBL" id="AVE24775.1"/>
    </source>
</evidence>
<sequence>MSRIICPLYLGQAENMEWLVMDAEILSFMKQFHLWYCKNSFSDLPEL</sequence>
<geneLocation type="plasmid" evidence="1">
    <name>pN1863-HI2</name>
</geneLocation>
<organism evidence="1">
    <name type="scientific">Enterobacter cloacae</name>
    <dbReference type="NCBI Taxonomy" id="550"/>
    <lineage>
        <taxon>Bacteria</taxon>
        <taxon>Pseudomonadati</taxon>
        <taxon>Pseudomonadota</taxon>
        <taxon>Gammaproteobacteria</taxon>
        <taxon>Enterobacterales</taxon>
        <taxon>Enterobacteriaceae</taxon>
        <taxon>Enterobacter</taxon>
        <taxon>Enterobacter cloacae complex</taxon>
    </lineage>
</organism>
<protein>
    <submittedName>
        <fullName evidence="1">Uncharacterized protein</fullName>
    </submittedName>
</protein>
<name>A0A2L1KQJ7_ENTCL</name>
<dbReference type="AlphaFoldDB" id="A0A2L1KQJ7"/>
<keyword evidence="1" id="KW-0614">Plasmid</keyword>
<proteinExistence type="predicted"/>
<dbReference type="EMBL" id="MF344583">
    <property type="protein sequence ID" value="AVE24775.1"/>
    <property type="molecule type" value="Genomic_DNA"/>
</dbReference>
<accession>A0A2L1KQJ7</accession>